<dbReference type="AlphaFoldDB" id="A0A3M7SNY8"/>
<protein>
    <submittedName>
        <fullName evidence="2">Uncharacterized protein</fullName>
    </submittedName>
</protein>
<keyword evidence="3" id="KW-1185">Reference proteome</keyword>
<evidence type="ECO:0000313" key="3">
    <source>
        <dbReference type="Proteomes" id="UP000276133"/>
    </source>
</evidence>
<comment type="caution">
    <text evidence="2">The sequence shown here is derived from an EMBL/GenBank/DDBJ whole genome shotgun (WGS) entry which is preliminary data.</text>
</comment>
<sequence>MLRQNKIKQFIKKMSDPTKKGDRFLFDASVSIFFCVYKRRPSGSQKYNALFRFNLGLFVIHIPTYVVESAL</sequence>
<evidence type="ECO:0000313" key="2">
    <source>
        <dbReference type="EMBL" id="RNA37561.1"/>
    </source>
</evidence>
<keyword evidence="1" id="KW-1133">Transmembrane helix</keyword>
<feature type="transmembrane region" description="Helical" evidence="1">
    <location>
        <begin position="49"/>
        <end position="67"/>
    </location>
</feature>
<keyword evidence="1" id="KW-0472">Membrane</keyword>
<proteinExistence type="predicted"/>
<name>A0A3M7SNY8_BRAPC</name>
<reference evidence="2 3" key="1">
    <citation type="journal article" date="2018" name="Sci. Rep.">
        <title>Genomic signatures of local adaptation to the degree of environmental predictability in rotifers.</title>
        <authorList>
            <person name="Franch-Gras L."/>
            <person name="Hahn C."/>
            <person name="Garcia-Roger E.M."/>
            <person name="Carmona M.J."/>
            <person name="Serra M."/>
            <person name="Gomez A."/>
        </authorList>
    </citation>
    <scope>NUCLEOTIDE SEQUENCE [LARGE SCALE GENOMIC DNA]</scope>
    <source>
        <strain evidence="2">HYR1</strain>
    </source>
</reference>
<evidence type="ECO:0000256" key="1">
    <source>
        <dbReference type="SAM" id="Phobius"/>
    </source>
</evidence>
<dbReference type="Proteomes" id="UP000276133">
    <property type="component" value="Unassembled WGS sequence"/>
</dbReference>
<accession>A0A3M7SNY8</accession>
<keyword evidence="1" id="KW-0812">Transmembrane</keyword>
<gene>
    <name evidence="2" type="ORF">BpHYR1_025185</name>
</gene>
<dbReference type="EMBL" id="REGN01001030">
    <property type="protein sequence ID" value="RNA37561.1"/>
    <property type="molecule type" value="Genomic_DNA"/>
</dbReference>
<organism evidence="2 3">
    <name type="scientific">Brachionus plicatilis</name>
    <name type="common">Marine rotifer</name>
    <name type="synonym">Brachionus muelleri</name>
    <dbReference type="NCBI Taxonomy" id="10195"/>
    <lineage>
        <taxon>Eukaryota</taxon>
        <taxon>Metazoa</taxon>
        <taxon>Spiralia</taxon>
        <taxon>Gnathifera</taxon>
        <taxon>Rotifera</taxon>
        <taxon>Eurotatoria</taxon>
        <taxon>Monogononta</taxon>
        <taxon>Pseudotrocha</taxon>
        <taxon>Ploima</taxon>
        <taxon>Brachionidae</taxon>
        <taxon>Brachionus</taxon>
    </lineage>
</organism>